<dbReference type="Gene3D" id="3.60.15.10">
    <property type="entry name" value="Ribonuclease Z/Hydroxyacylglutathione hydrolase-like"/>
    <property type="match status" value="1"/>
</dbReference>
<dbReference type="PANTHER" id="PTHR46018:SF2">
    <property type="entry name" value="ZINC PHOSPHODIESTERASE ELAC PROTEIN 1"/>
    <property type="match status" value="1"/>
</dbReference>
<dbReference type="InterPro" id="IPR001279">
    <property type="entry name" value="Metallo-B-lactamas"/>
</dbReference>
<organism evidence="2 3">
    <name type="scientific">Entamoeba invadens IP1</name>
    <dbReference type="NCBI Taxonomy" id="370355"/>
    <lineage>
        <taxon>Eukaryota</taxon>
        <taxon>Amoebozoa</taxon>
        <taxon>Evosea</taxon>
        <taxon>Archamoebae</taxon>
        <taxon>Mastigamoebida</taxon>
        <taxon>Entamoebidae</taxon>
        <taxon>Entamoeba</taxon>
    </lineage>
</organism>
<evidence type="ECO:0000313" key="2">
    <source>
        <dbReference type="EMBL" id="ELP83681.1"/>
    </source>
</evidence>
<dbReference type="SMART" id="SM00849">
    <property type="entry name" value="Lactamase_B"/>
    <property type="match status" value="1"/>
</dbReference>
<protein>
    <submittedName>
        <fullName evidence="2">Zinc phosphodiesterase, putative</fullName>
        <ecNumber evidence="2">3.1.26.11</ecNumber>
    </submittedName>
</protein>
<accession>A0A0A1TYS3</accession>
<name>A0A0A1TYS3_ENTIV</name>
<reference evidence="2 3" key="1">
    <citation type="submission" date="2012-10" db="EMBL/GenBank/DDBJ databases">
        <authorList>
            <person name="Zafar N."/>
            <person name="Inman J."/>
            <person name="Hall N."/>
            <person name="Lorenzi H."/>
            <person name="Caler E."/>
        </authorList>
    </citation>
    <scope>NUCLEOTIDE SEQUENCE [LARGE SCALE GENOMIC DNA]</scope>
    <source>
        <strain evidence="2 3">IP1</strain>
    </source>
</reference>
<dbReference type="Pfam" id="PF23023">
    <property type="entry name" value="Anti-Pycsar_Apyc1"/>
    <property type="match status" value="1"/>
</dbReference>
<dbReference type="KEGG" id="eiv:EIN_467950"/>
<dbReference type="GO" id="GO:0005634">
    <property type="term" value="C:nucleus"/>
    <property type="evidence" value="ECO:0007669"/>
    <property type="project" value="TreeGrafter"/>
</dbReference>
<dbReference type="OMA" id="FITHSHI"/>
<dbReference type="GeneID" id="14882675"/>
<dbReference type="RefSeq" id="XP_004183027.1">
    <property type="nucleotide sequence ID" value="XM_004182979.1"/>
</dbReference>
<dbReference type="Proteomes" id="UP000014680">
    <property type="component" value="Unassembled WGS sequence"/>
</dbReference>
<dbReference type="SUPFAM" id="SSF56281">
    <property type="entry name" value="Metallo-hydrolase/oxidoreductase"/>
    <property type="match status" value="1"/>
</dbReference>
<keyword evidence="3" id="KW-1185">Reference proteome</keyword>
<dbReference type="PANTHER" id="PTHR46018">
    <property type="entry name" value="ZINC PHOSPHODIESTERASE ELAC PROTEIN 1"/>
    <property type="match status" value="1"/>
</dbReference>
<evidence type="ECO:0000259" key="1">
    <source>
        <dbReference type="SMART" id="SM00849"/>
    </source>
</evidence>
<dbReference type="InterPro" id="IPR036866">
    <property type="entry name" value="RibonucZ/Hydroxyglut_hydro"/>
</dbReference>
<proteinExistence type="predicted"/>
<feature type="domain" description="Metallo-beta-lactamase" evidence="1">
    <location>
        <begin position="20"/>
        <end position="226"/>
    </location>
</feature>
<dbReference type="GO" id="GO:0042781">
    <property type="term" value="F:3'-tRNA processing endoribonuclease activity"/>
    <property type="evidence" value="ECO:0007669"/>
    <property type="project" value="UniProtKB-EC"/>
</dbReference>
<sequence length="267" mass="30189">MDHLLLVGTGSARPVLNRCTSSTVLYTNKGKDLFMFDCGDGVTYLLAQMKVPAQRIRILFITHSHIDHVGGIVSFIHSVVFATPQQLTIVAPKGTKELAEQAFKFSREEFPKTITFIDYDDVNPTKVSYKNCDFTCVPIPHMPDVPGHAILCQLHYERKEDKTLVVTGDTTSMSPMTTYILENHIQVNVIVHECTFDDDLKDKSKQWGHSCPEIVSEEIKKFVPKKCILHHFSSRYSQSYVQRMAEKVKNTTGVETFVAKDGMIVVF</sequence>
<dbReference type="OrthoDB" id="527344at2759"/>
<dbReference type="EMBL" id="KB207240">
    <property type="protein sequence ID" value="ELP83681.1"/>
    <property type="molecule type" value="Genomic_DNA"/>
</dbReference>
<dbReference type="AlphaFoldDB" id="A0A0A1TYS3"/>
<evidence type="ECO:0000313" key="3">
    <source>
        <dbReference type="Proteomes" id="UP000014680"/>
    </source>
</evidence>
<keyword evidence="2" id="KW-0378">Hydrolase</keyword>
<dbReference type="EC" id="3.1.26.11" evidence="2"/>
<gene>
    <name evidence="2" type="ORF">EIN_467950</name>
</gene>
<dbReference type="VEuPathDB" id="AmoebaDB:EIN_467950"/>